<dbReference type="EMBL" id="SDHX01000001">
    <property type="protein sequence ID" value="RXK56367.1"/>
    <property type="molecule type" value="Genomic_DNA"/>
</dbReference>
<dbReference type="AlphaFoldDB" id="A0A4Q1CB87"/>
<organism evidence="1 2">
    <name type="scientific">Oleiharenicola lentus</name>
    <dbReference type="NCBI Taxonomy" id="2508720"/>
    <lineage>
        <taxon>Bacteria</taxon>
        <taxon>Pseudomonadati</taxon>
        <taxon>Verrucomicrobiota</taxon>
        <taxon>Opitutia</taxon>
        <taxon>Opitutales</taxon>
        <taxon>Opitutaceae</taxon>
        <taxon>Oleiharenicola</taxon>
    </lineage>
</organism>
<gene>
    <name evidence="1" type="ORF">ESB00_11000</name>
</gene>
<protein>
    <submittedName>
        <fullName evidence="1">Uncharacterized protein</fullName>
    </submittedName>
</protein>
<evidence type="ECO:0000313" key="2">
    <source>
        <dbReference type="Proteomes" id="UP000290218"/>
    </source>
</evidence>
<proteinExistence type="predicted"/>
<reference evidence="1 2" key="1">
    <citation type="submission" date="2019-01" db="EMBL/GenBank/DDBJ databases">
        <title>Lacunisphaera sp. strain TWA-58.</title>
        <authorList>
            <person name="Chen W.-M."/>
        </authorList>
    </citation>
    <scope>NUCLEOTIDE SEQUENCE [LARGE SCALE GENOMIC DNA]</scope>
    <source>
        <strain evidence="1 2">TWA-58</strain>
    </source>
</reference>
<comment type="caution">
    <text evidence="1">The sequence shown here is derived from an EMBL/GenBank/DDBJ whole genome shotgun (WGS) entry which is preliminary data.</text>
</comment>
<evidence type="ECO:0000313" key="1">
    <source>
        <dbReference type="EMBL" id="RXK56367.1"/>
    </source>
</evidence>
<accession>A0A4Q1CB87</accession>
<keyword evidence="2" id="KW-1185">Reference proteome</keyword>
<name>A0A4Q1CB87_9BACT</name>
<dbReference type="Proteomes" id="UP000290218">
    <property type="component" value="Unassembled WGS sequence"/>
</dbReference>
<sequence length="224" mass="24485">MPVPTAEQPVPFVFLGGLEQDIGASVGGLPPTPAEEMRRLLVGALARAHFIETKVGGPMPAIVIFYTWGTANLDTFEQIEVDSETGTDSNRLVDFNGREMARLVGINKAGQRLMSSAVAGDLNDALLSERFYIFVAALDAKALLRREKKLVWRTRISIAARRTTLAESMGVMLASAAPYFGRNEARPVFVDDTLRRKVEVKMGDIQVIESDVSAPDSPRPKSRP</sequence>